<dbReference type="AlphaFoldDB" id="A0A1H2EMV1"/>
<proteinExistence type="predicted"/>
<dbReference type="OrthoDB" id="6868511at2"/>
<dbReference type="STRING" id="364197.SAMN05216296_0919"/>
<sequence length="204" mass="21954">MSPVHKSLSRLLVCCGALMLAACATQHDDELSGSTVGSHVFKQGQPGSVSTQITTIEADVVAIDYKKRDVTLQDAQGNKRTLTISSEGTNFNQVKVGDHFLLESATEMSVFLLTDQNSAINAERSVNLKAPQGEKPAFLVAETTEFKALISAVDPAAQMATLTFEDGSRDTFKVRPDLQLSEKMLGQVILIRVTEAIALTVSAR</sequence>
<organism evidence="2 3">
    <name type="scientific">Pseudomonas pohangensis</name>
    <dbReference type="NCBI Taxonomy" id="364197"/>
    <lineage>
        <taxon>Bacteria</taxon>
        <taxon>Pseudomonadati</taxon>
        <taxon>Pseudomonadota</taxon>
        <taxon>Gammaproteobacteria</taxon>
        <taxon>Pseudomonadales</taxon>
        <taxon>Pseudomonadaceae</taxon>
        <taxon>Pseudomonas</taxon>
    </lineage>
</organism>
<dbReference type="EMBL" id="LT629785">
    <property type="protein sequence ID" value="SDT96339.1"/>
    <property type="molecule type" value="Genomic_DNA"/>
</dbReference>
<protein>
    <recommendedName>
        <fullName evidence="4">DUF5666 domain-containing protein</fullName>
    </recommendedName>
</protein>
<evidence type="ECO:0000313" key="2">
    <source>
        <dbReference type="EMBL" id="SDT96339.1"/>
    </source>
</evidence>
<keyword evidence="1" id="KW-0732">Signal</keyword>
<keyword evidence="3" id="KW-1185">Reference proteome</keyword>
<dbReference type="PROSITE" id="PS51257">
    <property type="entry name" value="PROKAR_LIPOPROTEIN"/>
    <property type="match status" value="1"/>
</dbReference>
<feature type="signal peptide" evidence="1">
    <location>
        <begin position="1"/>
        <end position="24"/>
    </location>
</feature>
<name>A0A1H2EMV1_9PSED</name>
<gene>
    <name evidence="2" type="ORF">SAMN05216296_0919</name>
</gene>
<feature type="chain" id="PRO_5009273173" description="DUF5666 domain-containing protein" evidence="1">
    <location>
        <begin position="25"/>
        <end position="204"/>
    </location>
</feature>
<accession>A0A1H2EMV1</accession>
<dbReference type="RefSeq" id="WP_090193303.1">
    <property type="nucleotide sequence ID" value="NZ_LT629785.1"/>
</dbReference>
<dbReference type="Proteomes" id="UP000243232">
    <property type="component" value="Chromosome I"/>
</dbReference>
<evidence type="ECO:0008006" key="4">
    <source>
        <dbReference type="Google" id="ProtNLM"/>
    </source>
</evidence>
<evidence type="ECO:0000256" key="1">
    <source>
        <dbReference type="SAM" id="SignalP"/>
    </source>
</evidence>
<reference evidence="3" key="1">
    <citation type="submission" date="2016-10" db="EMBL/GenBank/DDBJ databases">
        <authorList>
            <person name="Varghese N."/>
            <person name="Submissions S."/>
        </authorList>
    </citation>
    <scope>NUCLEOTIDE SEQUENCE [LARGE SCALE GENOMIC DNA]</scope>
    <source>
        <strain evidence="3">DSM 17875</strain>
    </source>
</reference>
<evidence type="ECO:0000313" key="3">
    <source>
        <dbReference type="Proteomes" id="UP000243232"/>
    </source>
</evidence>